<organism evidence="2 3">
    <name type="scientific">Cyclospora cayetanensis</name>
    <dbReference type="NCBI Taxonomy" id="88456"/>
    <lineage>
        <taxon>Eukaryota</taxon>
        <taxon>Sar</taxon>
        <taxon>Alveolata</taxon>
        <taxon>Apicomplexa</taxon>
        <taxon>Conoidasida</taxon>
        <taxon>Coccidia</taxon>
        <taxon>Eucoccidiorida</taxon>
        <taxon>Eimeriorina</taxon>
        <taxon>Eimeriidae</taxon>
        <taxon>Cyclospora</taxon>
    </lineage>
</organism>
<accession>A0A1D3D2T4</accession>
<name>A0A1D3D2T4_9EIME</name>
<proteinExistence type="predicted"/>
<reference evidence="2 3" key="1">
    <citation type="journal article" date="2016" name="BMC Genomics">
        <title>Comparative genomics reveals Cyclospora cayetanensis possesses coccidia-like metabolism and invasion components but unique surface antigens.</title>
        <authorList>
            <person name="Liu S."/>
            <person name="Wang L."/>
            <person name="Zheng H."/>
            <person name="Xu Z."/>
            <person name="Roellig D.M."/>
            <person name="Li N."/>
            <person name="Frace M.A."/>
            <person name="Tang K."/>
            <person name="Arrowood M.J."/>
            <person name="Moss D.M."/>
            <person name="Zhang L."/>
            <person name="Feng Y."/>
            <person name="Xiao L."/>
        </authorList>
    </citation>
    <scope>NUCLEOTIDE SEQUENCE [LARGE SCALE GENOMIC DNA]</scope>
    <source>
        <strain evidence="2 3">CHN_HEN01</strain>
    </source>
</reference>
<keyword evidence="2" id="KW-0812">Transmembrane</keyword>
<keyword evidence="3" id="KW-1185">Reference proteome</keyword>
<dbReference type="Proteomes" id="UP000095192">
    <property type="component" value="Unassembled WGS sequence"/>
</dbReference>
<dbReference type="AlphaFoldDB" id="A0A1D3D2T4"/>
<comment type="caution">
    <text evidence="2">The sequence shown here is derived from an EMBL/GenBank/DDBJ whole genome shotgun (WGS) entry which is preliminary data.</text>
</comment>
<feature type="compositionally biased region" description="Basic and acidic residues" evidence="1">
    <location>
        <begin position="601"/>
        <end position="611"/>
    </location>
</feature>
<dbReference type="EMBL" id="JROU02000991">
    <property type="protein sequence ID" value="OEH77751.1"/>
    <property type="molecule type" value="Genomic_DNA"/>
</dbReference>
<dbReference type="InParanoid" id="A0A1D3D2T4"/>
<evidence type="ECO:0000313" key="2">
    <source>
        <dbReference type="EMBL" id="OEH77751.1"/>
    </source>
</evidence>
<feature type="region of interest" description="Disordered" evidence="1">
    <location>
        <begin position="583"/>
        <end position="611"/>
    </location>
</feature>
<protein>
    <submittedName>
        <fullName evidence="2">Transmembrane protein</fullName>
    </submittedName>
</protein>
<evidence type="ECO:0000256" key="1">
    <source>
        <dbReference type="SAM" id="MobiDB-lite"/>
    </source>
</evidence>
<dbReference type="VEuPathDB" id="ToxoDB:LOC34623571"/>
<gene>
    <name evidence="2" type="ORF">cyc_07642</name>
</gene>
<keyword evidence="2" id="KW-0472">Membrane</keyword>
<dbReference type="VEuPathDB" id="ToxoDB:cyc_07642"/>
<sequence>MRGLPPSLWQPGRAAPSVPFGWRVYACLSLLKLPPLLQQRPQQVAAHAENSEAYLWECLAHRRLHLPHLAWARASTQLQDVAGRVLSLLQLRSIRQDLTPKPYTQPILDSLHKLYDTPPLQEGLYSAQHIYECKDGLSGVDASEESERRRTLTFASEQQLRFLCRSNSVHRRCFLLTPRKDTAEDLLLPPELLLPMTDQQELRTFRRFKQRRHTAAVAAAAAAELLAHTAASAPEPVQHMQQQVQQQLACSTPVKAAAAAARASLAAAEEIAASNNPWDKSVSLMPLEKPVLKSIQSNAEELSTQYQQLDTEGEDMVEWLLRHKENLPASDDASFVLDRPFYDDYLKDWAYLHLPEGEFAAAGALPASAAEGAAGPPDPAVSMLNRDPKNPRGYSPGFWLYKPETQLLYRDKETGGLLMGNVAPNDSHTSNHEGANGRRRYRGRGLSEAEMKSALLRMEMALEEWRRGGLGSEETDETPDYIFRNGRLQLLLSPEERLAKKWTLPIFQEKLGELSEQDDIPTGMEFLAPELLKGRPAAYRRLVRSPEIAERINREFVQLVRRGEADPEDDPLRLSPKELKLYENYEAQPPDEDDDVPTLSRWEDVPKGSTK</sequence>
<evidence type="ECO:0000313" key="3">
    <source>
        <dbReference type="Proteomes" id="UP000095192"/>
    </source>
</evidence>